<evidence type="ECO:0000313" key="5">
    <source>
        <dbReference type="Proteomes" id="UP000719412"/>
    </source>
</evidence>
<feature type="domain" description="Reverse transcriptase" evidence="2">
    <location>
        <begin position="322"/>
        <end position="403"/>
    </location>
</feature>
<dbReference type="SUPFAM" id="SSF56672">
    <property type="entry name" value="DNA/RNA polymerases"/>
    <property type="match status" value="1"/>
</dbReference>
<evidence type="ECO:0008006" key="6">
    <source>
        <dbReference type="Google" id="ProtNLM"/>
    </source>
</evidence>
<feature type="compositionally biased region" description="Basic and acidic residues" evidence="1">
    <location>
        <begin position="11"/>
        <end position="29"/>
    </location>
</feature>
<dbReference type="AlphaFoldDB" id="A0A8J6HIS6"/>
<gene>
    <name evidence="4" type="ORF">GEV33_007678</name>
</gene>
<dbReference type="PANTHER" id="PTHR24559">
    <property type="entry name" value="TRANSPOSON TY3-I GAG-POL POLYPROTEIN"/>
    <property type="match status" value="1"/>
</dbReference>
<accession>A0A8J6HIS6</accession>
<evidence type="ECO:0000259" key="2">
    <source>
        <dbReference type="Pfam" id="PF00078"/>
    </source>
</evidence>
<dbReference type="Pfam" id="PF00078">
    <property type="entry name" value="RVT_1"/>
    <property type="match status" value="1"/>
</dbReference>
<dbReference type="InterPro" id="IPR053134">
    <property type="entry name" value="RNA-dir_DNA_polymerase"/>
</dbReference>
<evidence type="ECO:0000259" key="3">
    <source>
        <dbReference type="Pfam" id="PF23055"/>
    </source>
</evidence>
<dbReference type="Proteomes" id="UP000719412">
    <property type="component" value="Unassembled WGS sequence"/>
</dbReference>
<reference evidence="4" key="2">
    <citation type="submission" date="2021-08" db="EMBL/GenBank/DDBJ databases">
        <authorList>
            <person name="Eriksson T."/>
        </authorList>
    </citation>
    <scope>NUCLEOTIDE SEQUENCE</scope>
    <source>
        <strain evidence="4">Stoneville</strain>
        <tissue evidence="4">Whole head</tissue>
    </source>
</reference>
<dbReference type="PANTHER" id="PTHR24559:SF454">
    <property type="entry name" value="RIBONUCLEASE H"/>
    <property type="match status" value="1"/>
</dbReference>
<dbReference type="InterPro" id="IPR043128">
    <property type="entry name" value="Rev_trsase/Diguanyl_cyclase"/>
</dbReference>
<feature type="region of interest" description="Disordered" evidence="1">
    <location>
        <begin position="1"/>
        <end position="36"/>
    </location>
</feature>
<dbReference type="Gene3D" id="3.30.70.270">
    <property type="match status" value="1"/>
</dbReference>
<organism evidence="4 5">
    <name type="scientific">Tenebrio molitor</name>
    <name type="common">Yellow mealworm beetle</name>
    <dbReference type="NCBI Taxonomy" id="7067"/>
    <lineage>
        <taxon>Eukaryota</taxon>
        <taxon>Metazoa</taxon>
        <taxon>Ecdysozoa</taxon>
        <taxon>Arthropoda</taxon>
        <taxon>Hexapoda</taxon>
        <taxon>Insecta</taxon>
        <taxon>Pterygota</taxon>
        <taxon>Neoptera</taxon>
        <taxon>Endopterygota</taxon>
        <taxon>Coleoptera</taxon>
        <taxon>Polyphaga</taxon>
        <taxon>Cucujiformia</taxon>
        <taxon>Tenebrionidae</taxon>
        <taxon>Tenebrio</taxon>
    </lineage>
</organism>
<dbReference type="Gene3D" id="3.10.10.10">
    <property type="entry name" value="HIV Type 1 Reverse Transcriptase, subunit A, domain 1"/>
    <property type="match status" value="2"/>
</dbReference>
<evidence type="ECO:0000313" key="4">
    <source>
        <dbReference type="EMBL" id="KAH0815112.1"/>
    </source>
</evidence>
<sequence>MLPFLNASDTPLDKTSRTDLDDKGRKLPDETPTAEPTQIAAALGTLPPLRNTKPELWFAITEAKFNLAGITQEKSKYNHALTVLSPEAANEVSDIITDTKPSDETPYTKLKNAIITRLSQTETQKLKELLSNCELGSRKPTQLVRHVKTLVGAGPTKPVNDQVLRELFLQNMPHADRASARFDLRSANWTIFKVHGQNTLAIDIGLKYAILGADFINHFGLIVDLRAKKLYSQDRAETTNGRVKPTKAAKEEFDSMLVSGIIQPSSSPCASPLHMVPKSDGTWRTCGELSKPERSHNSRSIPDIAHSRFHPERTGYQSIQQIEKKTAPTTPFGLFEFVRMPFGLRNAAQTFQRFLDQVLHGLDFVYTYVDDIFIASENMQQHLEHVESVLNRLSQHGIVINPKHGV</sequence>
<dbReference type="InterPro" id="IPR043502">
    <property type="entry name" value="DNA/RNA_pol_sf"/>
</dbReference>
<name>A0A8J6HIS6_TENMO</name>
<proteinExistence type="predicted"/>
<dbReference type="Pfam" id="PF23055">
    <property type="entry name" value="DUF7041"/>
    <property type="match status" value="1"/>
</dbReference>
<protein>
    <recommendedName>
        <fullName evidence="6">Reverse transcriptase domain-containing protein</fullName>
    </recommendedName>
</protein>
<keyword evidence="5" id="KW-1185">Reference proteome</keyword>
<evidence type="ECO:0000256" key="1">
    <source>
        <dbReference type="SAM" id="MobiDB-lite"/>
    </source>
</evidence>
<dbReference type="CDD" id="cd01647">
    <property type="entry name" value="RT_LTR"/>
    <property type="match status" value="1"/>
</dbReference>
<dbReference type="GO" id="GO:0071897">
    <property type="term" value="P:DNA biosynthetic process"/>
    <property type="evidence" value="ECO:0007669"/>
    <property type="project" value="UniProtKB-ARBA"/>
</dbReference>
<dbReference type="EMBL" id="JABDTM020023535">
    <property type="protein sequence ID" value="KAH0815112.1"/>
    <property type="molecule type" value="Genomic_DNA"/>
</dbReference>
<feature type="domain" description="DUF7041" evidence="3">
    <location>
        <begin position="47"/>
        <end position="130"/>
    </location>
</feature>
<comment type="caution">
    <text evidence="4">The sequence shown here is derived from an EMBL/GenBank/DDBJ whole genome shotgun (WGS) entry which is preliminary data.</text>
</comment>
<dbReference type="InterPro" id="IPR000477">
    <property type="entry name" value="RT_dom"/>
</dbReference>
<dbReference type="InterPro" id="IPR055469">
    <property type="entry name" value="DUF7041"/>
</dbReference>
<reference evidence="4" key="1">
    <citation type="journal article" date="2020" name="J Insects Food Feed">
        <title>The yellow mealworm (Tenebrio molitor) genome: a resource for the emerging insects as food and feed industry.</title>
        <authorList>
            <person name="Eriksson T."/>
            <person name="Andere A."/>
            <person name="Kelstrup H."/>
            <person name="Emery V."/>
            <person name="Picard C."/>
        </authorList>
    </citation>
    <scope>NUCLEOTIDE SEQUENCE</scope>
    <source>
        <strain evidence="4">Stoneville</strain>
        <tissue evidence="4">Whole head</tissue>
    </source>
</reference>